<dbReference type="InterPro" id="IPR036412">
    <property type="entry name" value="HAD-like_sf"/>
</dbReference>
<dbReference type="FunFam" id="3.40.50.1000:FF:000079">
    <property type="entry name" value="Enolase-phosphatase E1"/>
    <property type="match status" value="1"/>
</dbReference>
<dbReference type="SFLD" id="SFLDF00044">
    <property type="entry name" value="enolase-phosphatase"/>
    <property type="match status" value="1"/>
</dbReference>
<name>A0AA46AE11_9AQUI</name>
<evidence type="ECO:0000256" key="3">
    <source>
        <dbReference type="ARBA" id="ARBA00023167"/>
    </source>
</evidence>
<dbReference type="InterPro" id="IPR023943">
    <property type="entry name" value="Enolase-ppase_E1"/>
</dbReference>
<protein>
    <recommendedName>
        <fullName evidence="4">Enolase-phosphatase E1</fullName>
        <ecNumber evidence="4">3.1.3.77</ecNumber>
    </recommendedName>
    <alternativeName>
        <fullName evidence="4">2,3-diketo-5-methylthio-1-phosphopentane phosphatase</fullName>
    </alternativeName>
</protein>
<keyword evidence="4" id="KW-0460">Magnesium</keyword>
<dbReference type="InterPro" id="IPR023214">
    <property type="entry name" value="HAD_sf"/>
</dbReference>
<gene>
    <name evidence="4" type="primary">mtnC</name>
    <name evidence="5" type="ORF">SAMN06264868_1074</name>
</gene>
<comment type="pathway">
    <text evidence="4">Amino-acid biosynthesis; L-methionine biosynthesis via salvage pathway; L-methionine from S-methyl-5-thio-alpha-D-ribose 1-phosphate: step 4/6.</text>
</comment>
<evidence type="ECO:0000256" key="4">
    <source>
        <dbReference type="HAMAP-Rule" id="MF_01681"/>
    </source>
</evidence>
<dbReference type="PRINTS" id="PR00413">
    <property type="entry name" value="HADHALOGNASE"/>
</dbReference>
<dbReference type="GO" id="GO:0019509">
    <property type="term" value="P:L-methionine salvage from methylthioadenosine"/>
    <property type="evidence" value="ECO:0007669"/>
    <property type="project" value="UniProtKB-UniRule"/>
</dbReference>
<sequence length="224" mass="25758">MVKKVVVDIEGTISSISFVKDVLFPYSEAHLEEFIKKNINNPEVQEVLNHINKEVGKNLSVDEAINQLKEWIKEDKKITPLKTIQGLIWEEGYKSGELKSDLYEDAYKKLKEWKEKGIDIYVYSSGSVKAQKLFFSHTQYGDVNYLFSGYFDTNIGSKKESKSYKEIAKQINEKPENILFLSDIEEELNAAKEAGFQTIKVARYGNNESKHKVITNFEELGDLL</sequence>
<evidence type="ECO:0000313" key="5">
    <source>
        <dbReference type="EMBL" id="SMP09636.1"/>
    </source>
</evidence>
<comment type="similarity">
    <text evidence="4">Belongs to the HAD-like hydrolase superfamily. MasA/MtnC family.</text>
</comment>
<dbReference type="PANTHER" id="PTHR20371:SF1">
    <property type="entry name" value="ENOLASE-PHOSPHATASE E1"/>
    <property type="match status" value="1"/>
</dbReference>
<accession>A0AA46AE11</accession>
<dbReference type="NCBIfam" id="TIGR01549">
    <property type="entry name" value="HAD-SF-IA-v1"/>
    <property type="match status" value="1"/>
</dbReference>
<dbReference type="SFLD" id="SFLDG01133">
    <property type="entry name" value="C1.5.4:_Enolase-phosphatase_Li"/>
    <property type="match status" value="1"/>
</dbReference>
<organism evidence="5 6">
    <name type="scientific">Venenivibrio stagnispumantis</name>
    <dbReference type="NCBI Taxonomy" id="407998"/>
    <lineage>
        <taxon>Bacteria</taxon>
        <taxon>Pseudomonadati</taxon>
        <taxon>Aquificota</taxon>
        <taxon>Aquificia</taxon>
        <taxon>Aquificales</taxon>
        <taxon>Hydrogenothermaceae</taxon>
        <taxon>Venenivibrio</taxon>
    </lineage>
</organism>
<dbReference type="AlphaFoldDB" id="A0AA46AE11"/>
<keyword evidence="3 4" id="KW-0486">Methionine biosynthesis</keyword>
<dbReference type="Gene3D" id="3.40.50.1000">
    <property type="entry name" value="HAD superfamily/HAD-like"/>
    <property type="match status" value="1"/>
</dbReference>
<dbReference type="Gene3D" id="1.10.720.60">
    <property type="match status" value="1"/>
</dbReference>
<dbReference type="RefSeq" id="WP_265133517.1">
    <property type="nucleotide sequence ID" value="NZ_FXTX01000007.1"/>
</dbReference>
<dbReference type="EC" id="3.1.3.77" evidence="4"/>
<dbReference type="SFLD" id="SFLDG01129">
    <property type="entry name" value="C1.5:_HAD__Beta-PGM__Phosphata"/>
    <property type="match status" value="1"/>
</dbReference>
<dbReference type="Pfam" id="PF00702">
    <property type="entry name" value="Hydrolase"/>
    <property type="match status" value="1"/>
</dbReference>
<comment type="cofactor">
    <cofactor evidence="4">
        <name>Mg(2+)</name>
        <dbReference type="ChEBI" id="CHEBI:18420"/>
    </cofactor>
    <text evidence="4">Binds 1 Mg(2+) ion per subunit.</text>
</comment>
<dbReference type="CDD" id="cd01629">
    <property type="entry name" value="HAD_EP"/>
    <property type="match status" value="1"/>
</dbReference>
<dbReference type="InterPro" id="IPR006439">
    <property type="entry name" value="HAD-SF_hydro_IA"/>
</dbReference>
<comment type="caution">
    <text evidence="5">The sequence shown here is derived from an EMBL/GenBank/DDBJ whole genome shotgun (WGS) entry which is preliminary data.</text>
</comment>
<comment type="catalytic activity">
    <reaction evidence="4">
        <text>5-methylsulfanyl-2,3-dioxopentyl phosphate + H2O = 1,2-dihydroxy-5-(methylsulfanyl)pent-1-en-3-one + phosphate</text>
        <dbReference type="Rhea" id="RHEA:21700"/>
        <dbReference type="ChEBI" id="CHEBI:15377"/>
        <dbReference type="ChEBI" id="CHEBI:43474"/>
        <dbReference type="ChEBI" id="CHEBI:49252"/>
        <dbReference type="ChEBI" id="CHEBI:58828"/>
        <dbReference type="EC" id="3.1.3.77"/>
    </reaction>
</comment>
<dbReference type="GO" id="GO:0000287">
    <property type="term" value="F:magnesium ion binding"/>
    <property type="evidence" value="ECO:0007669"/>
    <property type="project" value="UniProtKB-UniRule"/>
</dbReference>
<reference evidence="5" key="1">
    <citation type="submission" date="2017-05" db="EMBL/GenBank/DDBJ databases">
        <authorList>
            <person name="Varghese N."/>
            <person name="Submissions S."/>
        </authorList>
    </citation>
    <scope>NUCLEOTIDE SEQUENCE</scope>
    <source>
        <strain evidence="5">DSM 18763</strain>
    </source>
</reference>
<evidence type="ECO:0000256" key="2">
    <source>
        <dbReference type="ARBA" id="ARBA00022801"/>
    </source>
</evidence>
<dbReference type="NCBIfam" id="TIGR01691">
    <property type="entry name" value="enolase-ppase"/>
    <property type="match status" value="1"/>
</dbReference>
<keyword evidence="4" id="KW-0479">Metal-binding</keyword>
<comment type="function">
    <text evidence="4">Bifunctional enzyme that catalyzes the enolization of 2,3-diketo-5-methylthiopentyl-1-phosphate (DK-MTP-1-P) into the intermediate 2-hydroxy-3-keto-5-methylthiopentenyl-1-phosphate (HK-MTPenyl-1-P), which is then dephosphorylated to form the acireductone 1,2-dihydroxy-3-keto-5-methylthiopentene (DHK-MTPene).</text>
</comment>
<comment type="pathway">
    <text evidence="4">Amino-acid biosynthesis; L-methionine biosynthesis via salvage pathway; L-methionine from S-methyl-5-thio-alpha-D-ribose 1-phosphate: step 3/6.</text>
</comment>
<keyword evidence="2 4" id="KW-0378">Hydrolase</keyword>
<dbReference type="SFLD" id="SFLDS00003">
    <property type="entry name" value="Haloacid_Dehalogenase"/>
    <property type="match status" value="1"/>
</dbReference>
<evidence type="ECO:0000256" key="1">
    <source>
        <dbReference type="ARBA" id="ARBA00022605"/>
    </source>
</evidence>
<dbReference type="GO" id="GO:0043715">
    <property type="term" value="F:2,3-diketo-5-methylthiopentyl-1-phosphate enolase activity"/>
    <property type="evidence" value="ECO:0007669"/>
    <property type="project" value="UniProtKB-UniRule"/>
</dbReference>
<dbReference type="Proteomes" id="UP001157947">
    <property type="component" value="Unassembled WGS sequence"/>
</dbReference>
<dbReference type="GO" id="GO:0043716">
    <property type="term" value="F:2-hydroxy-3-keto-5-methylthiopentenyl-1-phosphate phosphatase activity"/>
    <property type="evidence" value="ECO:0007669"/>
    <property type="project" value="UniProtKB-UniRule"/>
</dbReference>
<dbReference type="SUPFAM" id="SSF56784">
    <property type="entry name" value="HAD-like"/>
    <property type="match status" value="1"/>
</dbReference>
<dbReference type="GO" id="GO:0043874">
    <property type="term" value="F:acireductone synthase activity"/>
    <property type="evidence" value="ECO:0007669"/>
    <property type="project" value="UniProtKB-EC"/>
</dbReference>
<proteinExistence type="inferred from homology"/>
<dbReference type="EMBL" id="FXTX01000007">
    <property type="protein sequence ID" value="SMP09636.1"/>
    <property type="molecule type" value="Genomic_DNA"/>
</dbReference>
<comment type="subunit">
    <text evidence="4">Monomer.</text>
</comment>
<evidence type="ECO:0000313" key="6">
    <source>
        <dbReference type="Proteomes" id="UP001157947"/>
    </source>
</evidence>
<keyword evidence="1 4" id="KW-0028">Amino-acid biosynthesis</keyword>
<dbReference type="HAMAP" id="MF_01681">
    <property type="entry name" value="Salvage_MtnC"/>
    <property type="match status" value="1"/>
</dbReference>
<keyword evidence="6" id="KW-1185">Reference proteome</keyword>
<dbReference type="PANTHER" id="PTHR20371">
    <property type="entry name" value="ENOLASE-PHOSPHATASE E1"/>
    <property type="match status" value="1"/>
</dbReference>